<sequence length="314" mass="35720">MNVCGGRWADLDFGPTRRSLNHCPHERLQTRRQWLALVLILNLILKDEGEEEDVSCYASSSMAFQCASYSVLPSPTKPKFEFVVRKKPVVLFFSFRTTQASYNTLVSEAVRILVPPARFEASKLKVEFSREVKKCAGIIPRTYILSHCDFTANLTLTISDVINLDQLRGWYNKDDVVAEWKKVKDEMCLHIHCYVSGPNSLLDLAAEFRYHIFSKELPLVLESVLYGDSILFGENPELLDALVRVYFHSSSPKYNRLECWGPLKDAVLGRHHHMQGLLRGSKDVPSPKKLSSPKSIFQALFAFIICTALHILVN</sequence>
<proteinExistence type="inferred from homology"/>
<keyword evidence="4" id="KW-1185">Reference proteome</keyword>
<keyword evidence="2" id="KW-0812">Transmembrane</keyword>
<gene>
    <name evidence="5" type="primary">LOC111489764</name>
</gene>
<feature type="transmembrane region" description="Helical" evidence="2">
    <location>
        <begin position="295"/>
        <end position="313"/>
    </location>
</feature>
<dbReference type="InterPro" id="IPR024438">
    <property type="entry name" value="Staygreen"/>
</dbReference>
<keyword evidence="2" id="KW-0472">Membrane</keyword>
<name>A0A6J1JU75_CUCMA</name>
<dbReference type="PANTHER" id="PTHR31750:SF18">
    <property type="entry name" value="MAGNESIUM DECHELATASE SGRL, CHLOROPLASTIC"/>
    <property type="match status" value="1"/>
</dbReference>
<reference evidence="5" key="1">
    <citation type="submission" date="2025-08" db="UniProtKB">
        <authorList>
            <consortium name="RefSeq"/>
        </authorList>
    </citation>
    <scope>IDENTIFICATION</scope>
    <source>
        <tissue evidence="5">Young leaves</tissue>
    </source>
</reference>
<evidence type="ECO:0000259" key="3">
    <source>
        <dbReference type="Pfam" id="PF12638"/>
    </source>
</evidence>
<dbReference type="KEGG" id="cmax:111489764"/>
<dbReference type="Pfam" id="PF12638">
    <property type="entry name" value="Staygreen"/>
    <property type="match status" value="1"/>
</dbReference>
<evidence type="ECO:0000256" key="2">
    <source>
        <dbReference type="SAM" id="Phobius"/>
    </source>
</evidence>
<feature type="domain" description="Staygreen protein" evidence="3">
    <location>
        <begin position="118"/>
        <end position="266"/>
    </location>
</feature>
<dbReference type="RefSeq" id="XP_022993907.1">
    <property type="nucleotide sequence ID" value="XM_023138139.1"/>
</dbReference>
<evidence type="ECO:0000313" key="5">
    <source>
        <dbReference type="RefSeq" id="XP_022993907.1"/>
    </source>
</evidence>
<dbReference type="GeneID" id="111489764"/>
<dbReference type="Proteomes" id="UP000504608">
    <property type="component" value="Unplaced"/>
</dbReference>
<organism evidence="4 5">
    <name type="scientific">Cucurbita maxima</name>
    <name type="common">Pumpkin</name>
    <name type="synonym">Winter squash</name>
    <dbReference type="NCBI Taxonomy" id="3661"/>
    <lineage>
        <taxon>Eukaryota</taxon>
        <taxon>Viridiplantae</taxon>
        <taxon>Streptophyta</taxon>
        <taxon>Embryophyta</taxon>
        <taxon>Tracheophyta</taxon>
        <taxon>Spermatophyta</taxon>
        <taxon>Magnoliopsida</taxon>
        <taxon>eudicotyledons</taxon>
        <taxon>Gunneridae</taxon>
        <taxon>Pentapetalae</taxon>
        <taxon>rosids</taxon>
        <taxon>fabids</taxon>
        <taxon>Cucurbitales</taxon>
        <taxon>Cucurbitaceae</taxon>
        <taxon>Cucurbiteae</taxon>
        <taxon>Cucurbita</taxon>
    </lineage>
</organism>
<keyword evidence="2" id="KW-1133">Transmembrane helix</keyword>
<accession>A0A6J1JU75</accession>
<comment type="similarity">
    <text evidence="1">Belongs to the staygreen family.</text>
</comment>
<dbReference type="AlphaFoldDB" id="A0A6J1JU75"/>
<evidence type="ECO:0000313" key="4">
    <source>
        <dbReference type="Proteomes" id="UP000504608"/>
    </source>
</evidence>
<protein>
    <submittedName>
        <fullName evidence="5">Protein STAY-GREEN LIKE, chloroplastic-like</fullName>
    </submittedName>
</protein>
<evidence type="ECO:0000256" key="1">
    <source>
        <dbReference type="ARBA" id="ARBA00009234"/>
    </source>
</evidence>
<dbReference type="OrthoDB" id="1931912at2759"/>
<dbReference type="PANTHER" id="PTHR31750">
    <property type="entry name" value="PROTEIN STAY-GREEN 1, CHLOROPLASTIC-RELATED"/>
    <property type="match status" value="1"/>
</dbReference>